<feature type="domain" description="RsdA/BaiN/AoA(So)-like insert" evidence="5">
    <location>
        <begin position="195"/>
        <end position="334"/>
    </location>
</feature>
<dbReference type="Pfam" id="PF22780">
    <property type="entry name" value="HI0933_like_1st"/>
    <property type="match status" value="1"/>
</dbReference>
<comment type="caution">
    <text evidence="6">The sequence shown here is derived from an EMBL/GenBank/DDBJ whole genome shotgun (WGS) entry which is preliminary data.</text>
</comment>
<dbReference type="EMBL" id="JAPDDR010000004">
    <property type="protein sequence ID" value="MCW1913803.1"/>
    <property type="molecule type" value="Genomic_DNA"/>
</dbReference>
<gene>
    <name evidence="6" type="ORF">OJ996_09465</name>
</gene>
<dbReference type="Gene3D" id="3.50.50.60">
    <property type="entry name" value="FAD/NAD(P)-binding domain"/>
    <property type="match status" value="1"/>
</dbReference>
<dbReference type="SUPFAM" id="SSF51905">
    <property type="entry name" value="FAD/NAD(P)-binding domain"/>
    <property type="match status" value="1"/>
</dbReference>
<dbReference type="PRINTS" id="PR00419">
    <property type="entry name" value="ADXRDTASE"/>
</dbReference>
<protein>
    <submittedName>
        <fullName evidence="6">TIGR03862 family flavoprotein</fullName>
    </submittedName>
</protein>
<evidence type="ECO:0000256" key="3">
    <source>
        <dbReference type="ARBA" id="ARBA00022827"/>
    </source>
</evidence>
<dbReference type="InterPro" id="IPR057661">
    <property type="entry name" value="RsdA/BaiN/AoA(So)_Rossmann"/>
</dbReference>
<organism evidence="6 7">
    <name type="scientific">Luteolibacter rhizosphaerae</name>
    <dbReference type="NCBI Taxonomy" id="2989719"/>
    <lineage>
        <taxon>Bacteria</taxon>
        <taxon>Pseudomonadati</taxon>
        <taxon>Verrucomicrobiota</taxon>
        <taxon>Verrucomicrobiia</taxon>
        <taxon>Verrucomicrobiales</taxon>
        <taxon>Verrucomicrobiaceae</taxon>
        <taxon>Luteolibacter</taxon>
    </lineage>
</organism>
<dbReference type="NCBIfam" id="TIGR00275">
    <property type="entry name" value="aminoacetone oxidase family FAD-binding enzyme"/>
    <property type="match status" value="1"/>
</dbReference>
<dbReference type="RefSeq" id="WP_264513304.1">
    <property type="nucleotide sequence ID" value="NZ_JAPDDR010000004.1"/>
</dbReference>
<evidence type="ECO:0000256" key="2">
    <source>
        <dbReference type="ARBA" id="ARBA00022630"/>
    </source>
</evidence>
<dbReference type="InterPro" id="IPR023166">
    <property type="entry name" value="BaiN-like_dom_sf"/>
</dbReference>
<dbReference type="InterPro" id="IPR055178">
    <property type="entry name" value="RsdA/BaiN/AoA(So)-like_dom"/>
</dbReference>
<dbReference type="NCBIfam" id="TIGR03862">
    <property type="entry name" value="flavo_PP4765"/>
    <property type="match status" value="1"/>
</dbReference>
<dbReference type="SUPFAM" id="SSF160996">
    <property type="entry name" value="HI0933 insert domain-like"/>
    <property type="match status" value="1"/>
</dbReference>
<evidence type="ECO:0000259" key="4">
    <source>
        <dbReference type="Pfam" id="PF03486"/>
    </source>
</evidence>
<sequence>MKIAVIGGGPAGLRAAEVAASKGAEVTLFEAKPSVGRKLLVAGRGGLNLTHGEDFEHFVTRYSGPGQPQDFWRRALAGFTPTDLREWAAGLGIETFEQRTGRVYPREMKAAPLLRRWVERLKSQGVQFKTKHRWADLKPGSPHELVFAYDDERRTFLADAVVLALGGASWPITGSDGVWTGLLKGLGIEVTPLAPANCGWECDWSPELLAVAEGQPLKNIVAHAGGKEAKGELMITRYGLEGGAIYQLGEVLRGMSTPEIAIDLKPTFSEQELARKIEDIREYPIDSLMQRWKLSPAAFAVLKEYLTDTSAISLATRAKRCRVRLKHPRPLDEAISSAGGVAWTELDENLMLRKFPRIHVAGEMIDWEAPTGGYLIQGCFATGTIAGAAAASQRV</sequence>
<dbReference type="Gene3D" id="1.10.8.260">
    <property type="entry name" value="HI0933 insert domain-like"/>
    <property type="match status" value="1"/>
</dbReference>
<dbReference type="Pfam" id="PF03486">
    <property type="entry name" value="HI0933_like"/>
    <property type="match status" value="1"/>
</dbReference>
<dbReference type="PANTHER" id="PTHR42887:SF1">
    <property type="entry name" value="BLR3961 PROTEIN"/>
    <property type="match status" value="1"/>
</dbReference>
<proteinExistence type="predicted"/>
<name>A0ABT3G1V2_9BACT</name>
<dbReference type="InterPro" id="IPR004792">
    <property type="entry name" value="BaiN-like"/>
</dbReference>
<feature type="domain" description="RsdA/BaiN/AoA(So)-like Rossmann fold-like" evidence="4">
    <location>
        <begin position="2"/>
        <end position="388"/>
    </location>
</feature>
<evidence type="ECO:0000256" key="1">
    <source>
        <dbReference type="ARBA" id="ARBA00001974"/>
    </source>
</evidence>
<evidence type="ECO:0000313" key="6">
    <source>
        <dbReference type="EMBL" id="MCW1913803.1"/>
    </source>
</evidence>
<keyword evidence="3" id="KW-0274">FAD</keyword>
<accession>A0ABT3G1V2</accession>
<dbReference type="PANTHER" id="PTHR42887">
    <property type="entry name" value="OS12G0638800 PROTEIN"/>
    <property type="match status" value="1"/>
</dbReference>
<reference evidence="6" key="1">
    <citation type="submission" date="2022-10" db="EMBL/GenBank/DDBJ databases">
        <title>Luteolibacter sp. GHJ8, whole genome shotgun sequencing project.</title>
        <authorList>
            <person name="Zhao G."/>
            <person name="Shen L."/>
        </authorList>
    </citation>
    <scope>NUCLEOTIDE SEQUENCE</scope>
    <source>
        <strain evidence="6">GHJ8</strain>
    </source>
</reference>
<dbReference type="InterPro" id="IPR036188">
    <property type="entry name" value="FAD/NAD-bd_sf"/>
</dbReference>
<comment type="cofactor">
    <cofactor evidence="1">
        <name>FAD</name>
        <dbReference type="ChEBI" id="CHEBI:57692"/>
    </cofactor>
</comment>
<dbReference type="Gene3D" id="2.40.30.10">
    <property type="entry name" value="Translation factors"/>
    <property type="match status" value="1"/>
</dbReference>
<keyword evidence="7" id="KW-1185">Reference proteome</keyword>
<dbReference type="Proteomes" id="UP001165653">
    <property type="component" value="Unassembled WGS sequence"/>
</dbReference>
<dbReference type="InterPro" id="IPR022460">
    <property type="entry name" value="Flavoprotein_PP4765"/>
</dbReference>
<evidence type="ECO:0000313" key="7">
    <source>
        <dbReference type="Proteomes" id="UP001165653"/>
    </source>
</evidence>
<evidence type="ECO:0000259" key="5">
    <source>
        <dbReference type="Pfam" id="PF22780"/>
    </source>
</evidence>
<keyword evidence="2" id="KW-0285">Flavoprotein</keyword>